<keyword evidence="1" id="KW-0812">Transmembrane</keyword>
<proteinExistence type="predicted"/>
<keyword evidence="1" id="KW-0472">Membrane</keyword>
<organism evidence="2 3">
    <name type="scientific">Actinokineospora xionganensis</name>
    <dbReference type="NCBI Taxonomy" id="2684470"/>
    <lineage>
        <taxon>Bacteria</taxon>
        <taxon>Bacillati</taxon>
        <taxon>Actinomycetota</taxon>
        <taxon>Actinomycetes</taxon>
        <taxon>Pseudonocardiales</taxon>
        <taxon>Pseudonocardiaceae</taxon>
        <taxon>Actinokineospora</taxon>
    </lineage>
</organism>
<feature type="transmembrane region" description="Helical" evidence="1">
    <location>
        <begin position="51"/>
        <end position="73"/>
    </location>
</feature>
<gene>
    <name evidence="2" type="ORF">GPZ80_01015</name>
</gene>
<evidence type="ECO:0000313" key="3">
    <source>
        <dbReference type="Proteomes" id="UP000734823"/>
    </source>
</evidence>
<reference evidence="2 3" key="1">
    <citation type="submission" date="2020-06" db="EMBL/GenBank/DDBJ databases">
        <title>Actinokineospora xiongansis sp. nov., isolated from soil of Baiyangdian.</title>
        <authorList>
            <person name="Zhang X."/>
        </authorList>
    </citation>
    <scope>NUCLEOTIDE SEQUENCE [LARGE SCALE GENOMIC DNA]</scope>
    <source>
        <strain evidence="2 3">HBU206404</strain>
    </source>
</reference>
<keyword evidence="3" id="KW-1185">Reference proteome</keyword>
<name>A0ABR7KZ94_9PSEU</name>
<evidence type="ECO:0000256" key="1">
    <source>
        <dbReference type="SAM" id="Phobius"/>
    </source>
</evidence>
<feature type="transmembrane region" description="Helical" evidence="1">
    <location>
        <begin position="118"/>
        <end position="136"/>
    </location>
</feature>
<dbReference type="EMBL" id="JABVED010000001">
    <property type="protein sequence ID" value="MBC6445757.1"/>
    <property type="molecule type" value="Genomic_DNA"/>
</dbReference>
<feature type="transmembrane region" description="Helical" evidence="1">
    <location>
        <begin position="21"/>
        <end position="45"/>
    </location>
</feature>
<accession>A0ABR7KZ94</accession>
<keyword evidence="1" id="KW-1133">Transmembrane helix</keyword>
<feature type="transmembrane region" description="Helical" evidence="1">
    <location>
        <begin position="85"/>
        <end position="106"/>
    </location>
</feature>
<evidence type="ECO:0000313" key="2">
    <source>
        <dbReference type="EMBL" id="MBC6445757.1"/>
    </source>
</evidence>
<dbReference type="Proteomes" id="UP000734823">
    <property type="component" value="Unassembled WGS sequence"/>
</dbReference>
<protein>
    <submittedName>
        <fullName evidence="2">Uncharacterized protein</fullName>
    </submittedName>
</protein>
<feature type="transmembrane region" description="Helical" evidence="1">
    <location>
        <begin position="143"/>
        <end position="160"/>
    </location>
</feature>
<sequence>MDQRVDAPVARATWRSVAGQLVGVWVAAVVGVFLAVQVATFAWLFQVRSGVVAALIALGLLAVSVLLAGSVCGRGSALTATPRGRLAWTGVVTLGGLPVAVFVGSVTEALEPGVDLDFVAVVAVSAAFALVAGLMVNRAAVRWASGAVLAASVAVGLWLPTAAQTCAEDLADEPTSWLSPKPPPCDRDVWRHFRGFWSDLVD</sequence>
<dbReference type="RefSeq" id="WP_187217818.1">
    <property type="nucleotide sequence ID" value="NZ_JABVED010000001.1"/>
</dbReference>
<comment type="caution">
    <text evidence="2">The sequence shown here is derived from an EMBL/GenBank/DDBJ whole genome shotgun (WGS) entry which is preliminary data.</text>
</comment>